<reference evidence="2 3" key="1">
    <citation type="submission" date="2019-12" db="EMBL/GenBank/DDBJ databases">
        <title>Novel species isolated from a subtropical stream in China.</title>
        <authorList>
            <person name="Lu H."/>
        </authorList>
    </citation>
    <scope>NUCLEOTIDE SEQUENCE [LARGE SCALE GENOMIC DNA]</scope>
    <source>
        <strain evidence="2 3">DS3</strain>
    </source>
</reference>
<evidence type="ECO:0000313" key="3">
    <source>
        <dbReference type="Proteomes" id="UP000448575"/>
    </source>
</evidence>
<name>A0A6N9HPQ9_9BURK</name>
<protein>
    <submittedName>
        <fullName evidence="2">Uncharacterized protein</fullName>
    </submittedName>
</protein>
<evidence type="ECO:0000313" key="2">
    <source>
        <dbReference type="EMBL" id="MYN05464.1"/>
    </source>
</evidence>
<accession>A0A6N9HPQ9</accession>
<proteinExistence type="predicted"/>
<evidence type="ECO:0000256" key="1">
    <source>
        <dbReference type="SAM" id="MobiDB-lite"/>
    </source>
</evidence>
<keyword evidence="3" id="KW-1185">Reference proteome</keyword>
<feature type="compositionally biased region" description="Gly residues" evidence="1">
    <location>
        <begin position="58"/>
        <end position="71"/>
    </location>
</feature>
<sequence>MGTKPDKSRKDTESQQNFVLVDTEHPEISNSNIPEGQVRRADRPLPGNRQSATESGSRQGGSNLGTEGGAPGPDASSGV</sequence>
<dbReference type="RefSeq" id="WP_161028407.1">
    <property type="nucleotide sequence ID" value="NZ_WWCJ01000030.1"/>
</dbReference>
<feature type="region of interest" description="Disordered" evidence="1">
    <location>
        <begin position="1"/>
        <end position="79"/>
    </location>
</feature>
<dbReference type="EMBL" id="WWCJ01000030">
    <property type="protein sequence ID" value="MYN05464.1"/>
    <property type="molecule type" value="Genomic_DNA"/>
</dbReference>
<organism evidence="2 3">
    <name type="scientific">Pseudoduganella guangdongensis</name>
    <dbReference type="NCBI Taxonomy" id="2692179"/>
    <lineage>
        <taxon>Bacteria</taxon>
        <taxon>Pseudomonadati</taxon>
        <taxon>Pseudomonadota</taxon>
        <taxon>Betaproteobacteria</taxon>
        <taxon>Burkholderiales</taxon>
        <taxon>Oxalobacteraceae</taxon>
        <taxon>Telluria group</taxon>
        <taxon>Pseudoduganella</taxon>
    </lineage>
</organism>
<feature type="compositionally biased region" description="Basic and acidic residues" evidence="1">
    <location>
        <begin position="1"/>
        <end position="13"/>
    </location>
</feature>
<gene>
    <name evidence="2" type="ORF">GTP41_25545</name>
</gene>
<dbReference type="Proteomes" id="UP000448575">
    <property type="component" value="Unassembled WGS sequence"/>
</dbReference>
<comment type="caution">
    <text evidence="2">The sequence shown here is derived from an EMBL/GenBank/DDBJ whole genome shotgun (WGS) entry which is preliminary data.</text>
</comment>
<dbReference type="AlphaFoldDB" id="A0A6N9HPQ9"/>
<feature type="compositionally biased region" description="Polar residues" evidence="1">
    <location>
        <begin position="48"/>
        <end position="57"/>
    </location>
</feature>